<evidence type="ECO:0000256" key="10">
    <source>
        <dbReference type="ARBA" id="ARBA00023295"/>
    </source>
</evidence>
<sequence>MSTLTSRRCLALSAGALALIAFAQPGAAHAGEPVPPGATATAEDAHHAGSGLAALTARSVAPQVKTGLRGLDVSAYQGNVNWSAVRSGGASFAYVKATEGLTYKNAYFSQQYNGSAAAGLLRGAYHFARPENSGGAAQADNFVNQGGGWKKDGKTLPGALDIEYSPVHGAPACYGLGQSQMVGWIGAFVDRYHARTGRYPVIYTTTDWWSKCTGNTAAFAKKSPLWIANFNGSPRPLPHGWSGYAIWQTAEKGPFPGDQDVFNGSLQDLKKFANGDYSPPTTPDWPAVQQGQSGPQVTAAQYLLNSHGSSLNVDGQFGSGTRDAVIAFQNANHLTADGVIGPNTWKALVVTTQSGASGPAVKAVQSLLNSHGSSLNVDGQFGGGTRDAVIAFQNANHLTADGVIGPNTWLALLS</sequence>
<dbReference type="EMBL" id="JACHJH010000007">
    <property type="protein sequence ID" value="MBB4895509.1"/>
    <property type="molecule type" value="Genomic_DNA"/>
</dbReference>
<organism evidence="15 16">
    <name type="scientific">Streptomyces olivoverticillatus</name>
    <dbReference type="NCBI Taxonomy" id="66427"/>
    <lineage>
        <taxon>Bacteria</taxon>
        <taxon>Bacillati</taxon>
        <taxon>Actinomycetota</taxon>
        <taxon>Actinomycetes</taxon>
        <taxon>Kitasatosporales</taxon>
        <taxon>Streptomycetaceae</taxon>
        <taxon>Streptomyces</taxon>
    </lineage>
</organism>
<feature type="domain" description="Peptidoglycan binding-like" evidence="14">
    <location>
        <begin position="293"/>
        <end position="348"/>
    </location>
</feature>
<comment type="subcellular location">
    <subcellularLocation>
        <location evidence="2">Secreted</location>
    </subcellularLocation>
</comment>
<dbReference type="GO" id="GO:0003796">
    <property type="term" value="F:lysozyme activity"/>
    <property type="evidence" value="ECO:0007669"/>
    <property type="project" value="UniProtKB-EC"/>
</dbReference>
<dbReference type="SMART" id="SM00641">
    <property type="entry name" value="Glyco_25"/>
    <property type="match status" value="1"/>
</dbReference>
<dbReference type="FunFam" id="3.20.20.80:FF:000060">
    <property type="entry name" value="Lysozyme M1"/>
    <property type="match status" value="1"/>
</dbReference>
<dbReference type="RefSeq" id="WP_184351268.1">
    <property type="nucleotide sequence ID" value="NZ_JACHJH010000007.1"/>
</dbReference>
<reference evidence="15 16" key="1">
    <citation type="submission" date="2020-08" db="EMBL/GenBank/DDBJ databases">
        <title>Genomic Encyclopedia of Type Strains, Phase III (KMG-III): the genomes of soil and plant-associated and newly described type strains.</title>
        <authorList>
            <person name="Whitman W."/>
        </authorList>
    </citation>
    <scope>NUCLEOTIDE SEQUENCE [LARGE SCALE GENOMIC DNA]</scope>
    <source>
        <strain evidence="15 16">CECT 3266</strain>
    </source>
</reference>
<dbReference type="PROSITE" id="PS51904">
    <property type="entry name" value="GLYCOSYL_HYDROL_F25_2"/>
    <property type="match status" value="1"/>
</dbReference>
<dbReference type="GO" id="GO:0016052">
    <property type="term" value="P:carbohydrate catabolic process"/>
    <property type="evidence" value="ECO:0007669"/>
    <property type="project" value="TreeGrafter"/>
</dbReference>
<proteinExistence type="inferred from homology"/>
<evidence type="ECO:0000256" key="12">
    <source>
        <dbReference type="RuleBase" id="RU361176"/>
    </source>
</evidence>
<comment type="catalytic activity">
    <reaction evidence="1 12">
        <text>Hydrolysis of (1-&gt;4)-beta-linkages between N-acetylmuramic acid and N-acetyl-D-glucosamine residues in a peptidoglycan and between N-acetyl-D-glucosamine residues in chitodextrins.</text>
        <dbReference type="EC" id="3.2.1.17"/>
    </reaction>
</comment>
<evidence type="ECO:0000256" key="4">
    <source>
        <dbReference type="ARBA" id="ARBA00012732"/>
    </source>
</evidence>
<evidence type="ECO:0000256" key="5">
    <source>
        <dbReference type="ARBA" id="ARBA00022525"/>
    </source>
</evidence>
<dbReference type="Pfam" id="PF01183">
    <property type="entry name" value="Glyco_hydro_25"/>
    <property type="match status" value="1"/>
</dbReference>
<dbReference type="InterPro" id="IPR017853">
    <property type="entry name" value="GH"/>
</dbReference>
<keyword evidence="10 12" id="KW-0326">Glycosidase</keyword>
<feature type="domain" description="Peptidoglycan binding-like" evidence="14">
    <location>
        <begin position="357"/>
        <end position="412"/>
    </location>
</feature>
<feature type="chain" id="PRO_5031490257" description="Lysozyme" evidence="13">
    <location>
        <begin position="31"/>
        <end position="414"/>
    </location>
</feature>
<name>A0A7W7LS76_9ACTN</name>
<dbReference type="GO" id="GO:0031640">
    <property type="term" value="P:killing of cells of another organism"/>
    <property type="evidence" value="ECO:0007669"/>
    <property type="project" value="UniProtKB-KW"/>
</dbReference>
<dbReference type="Gene3D" id="3.20.20.80">
    <property type="entry name" value="Glycosidases"/>
    <property type="match status" value="1"/>
</dbReference>
<dbReference type="SUPFAM" id="SSF51445">
    <property type="entry name" value="(Trans)glycosidases"/>
    <property type="match status" value="1"/>
</dbReference>
<keyword evidence="8 12" id="KW-0378">Hydrolase</keyword>
<keyword evidence="7" id="KW-0081">Bacteriolytic enzyme</keyword>
<dbReference type="PROSITE" id="PS00953">
    <property type="entry name" value="GLYCOSYL_HYDROL_F25_1"/>
    <property type="match status" value="1"/>
</dbReference>
<dbReference type="GO" id="GO:0009253">
    <property type="term" value="P:peptidoglycan catabolic process"/>
    <property type="evidence" value="ECO:0007669"/>
    <property type="project" value="InterPro"/>
</dbReference>
<dbReference type="EC" id="3.2.1.17" evidence="4 12"/>
<dbReference type="Pfam" id="PF01471">
    <property type="entry name" value="PG_binding_1"/>
    <property type="match status" value="2"/>
</dbReference>
<keyword evidence="13" id="KW-0732">Signal</keyword>
<evidence type="ECO:0000256" key="8">
    <source>
        <dbReference type="ARBA" id="ARBA00022801"/>
    </source>
</evidence>
<dbReference type="GO" id="GO:0016998">
    <property type="term" value="P:cell wall macromolecule catabolic process"/>
    <property type="evidence" value="ECO:0007669"/>
    <property type="project" value="InterPro"/>
</dbReference>
<evidence type="ECO:0000313" key="16">
    <source>
        <dbReference type="Proteomes" id="UP000556084"/>
    </source>
</evidence>
<evidence type="ECO:0000256" key="2">
    <source>
        <dbReference type="ARBA" id="ARBA00004613"/>
    </source>
</evidence>
<evidence type="ECO:0000256" key="1">
    <source>
        <dbReference type="ARBA" id="ARBA00000632"/>
    </source>
</evidence>
<dbReference type="SUPFAM" id="SSF47090">
    <property type="entry name" value="PGBD-like"/>
    <property type="match status" value="2"/>
</dbReference>
<dbReference type="PROSITE" id="PS51318">
    <property type="entry name" value="TAT"/>
    <property type="match status" value="1"/>
</dbReference>
<dbReference type="InterPro" id="IPR006311">
    <property type="entry name" value="TAT_signal"/>
</dbReference>
<dbReference type="PANTHER" id="PTHR34135">
    <property type="entry name" value="LYSOZYME"/>
    <property type="match status" value="1"/>
</dbReference>
<evidence type="ECO:0000313" key="15">
    <source>
        <dbReference type="EMBL" id="MBB4895509.1"/>
    </source>
</evidence>
<dbReference type="Gene3D" id="1.10.101.10">
    <property type="entry name" value="PGBD-like superfamily/PGBD"/>
    <property type="match status" value="2"/>
</dbReference>
<evidence type="ECO:0000256" key="11">
    <source>
        <dbReference type="ARBA" id="ARBA00055588"/>
    </source>
</evidence>
<dbReference type="InterPro" id="IPR036366">
    <property type="entry name" value="PGBDSf"/>
</dbReference>
<dbReference type="InterPro" id="IPR008270">
    <property type="entry name" value="Glyco_hydro_25_AS"/>
</dbReference>
<dbReference type="InterPro" id="IPR002477">
    <property type="entry name" value="Peptidoglycan-bd-like"/>
</dbReference>
<protein>
    <recommendedName>
        <fullName evidence="4 12">Lysozyme</fullName>
        <ecNumber evidence="4 12">3.2.1.17</ecNumber>
    </recommendedName>
</protein>
<dbReference type="AlphaFoldDB" id="A0A7W7LS76"/>
<evidence type="ECO:0000259" key="14">
    <source>
        <dbReference type="Pfam" id="PF01471"/>
    </source>
</evidence>
<dbReference type="GO" id="GO:0005576">
    <property type="term" value="C:extracellular region"/>
    <property type="evidence" value="ECO:0007669"/>
    <property type="project" value="UniProtKB-SubCell"/>
</dbReference>
<evidence type="ECO:0000256" key="6">
    <source>
        <dbReference type="ARBA" id="ARBA00022529"/>
    </source>
</evidence>
<comment type="caution">
    <text evidence="15">The sequence shown here is derived from an EMBL/GenBank/DDBJ whole genome shotgun (WGS) entry which is preliminary data.</text>
</comment>
<evidence type="ECO:0000256" key="7">
    <source>
        <dbReference type="ARBA" id="ARBA00022638"/>
    </source>
</evidence>
<dbReference type="GO" id="GO:0042742">
    <property type="term" value="P:defense response to bacterium"/>
    <property type="evidence" value="ECO:0007669"/>
    <property type="project" value="UniProtKB-KW"/>
</dbReference>
<dbReference type="Proteomes" id="UP000556084">
    <property type="component" value="Unassembled WGS sequence"/>
</dbReference>
<dbReference type="PANTHER" id="PTHR34135:SF2">
    <property type="entry name" value="LYSOZYME"/>
    <property type="match status" value="1"/>
</dbReference>
<comment type="similarity">
    <text evidence="3 12">Belongs to the glycosyl hydrolase 25 family.</text>
</comment>
<accession>A0A7W7LS76</accession>
<dbReference type="CDD" id="cd06412">
    <property type="entry name" value="GH25_CH-type"/>
    <property type="match status" value="1"/>
</dbReference>
<dbReference type="InterPro" id="IPR018077">
    <property type="entry name" value="Glyco_hydro_fam25_subgr"/>
</dbReference>
<dbReference type="InterPro" id="IPR036365">
    <property type="entry name" value="PGBD-like_sf"/>
</dbReference>
<keyword evidence="9" id="KW-1015">Disulfide bond</keyword>
<comment type="function">
    <text evidence="11">This enzyme has both lysozyme (acetylmuramidase) and diacetylmuramidase activities.</text>
</comment>
<gene>
    <name evidence="15" type="ORF">FHS39_004587</name>
</gene>
<evidence type="ECO:0000256" key="13">
    <source>
        <dbReference type="SAM" id="SignalP"/>
    </source>
</evidence>
<keyword evidence="6" id="KW-0929">Antimicrobial</keyword>
<dbReference type="InterPro" id="IPR002053">
    <property type="entry name" value="Glyco_hydro_25"/>
</dbReference>
<keyword evidence="16" id="KW-1185">Reference proteome</keyword>
<evidence type="ECO:0000256" key="9">
    <source>
        <dbReference type="ARBA" id="ARBA00023157"/>
    </source>
</evidence>
<evidence type="ECO:0000256" key="3">
    <source>
        <dbReference type="ARBA" id="ARBA00010646"/>
    </source>
</evidence>
<keyword evidence="5" id="KW-0964">Secreted</keyword>
<feature type="signal peptide" evidence="13">
    <location>
        <begin position="1"/>
        <end position="30"/>
    </location>
</feature>